<gene>
    <name evidence="1" type="ORF">ERS450000_01633</name>
</gene>
<dbReference type="EMBL" id="LN868938">
    <property type="protein sequence ID" value="CRY76009.1"/>
    <property type="molecule type" value="Genomic_DNA"/>
</dbReference>
<sequence>MRPESRAPDPGEGRPHLELARAEDDWIRAEYLPEALYHLRYRRAGGDRYELYTADHRWVRDILVAWLARDDRWHESPAWSRIDPAIAELETVRGEMSELLDGFGLLDALAEFEDGLDDALRRADELLGDDGAPADPPPG</sequence>
<dbReference type="RefSeq" id="WP_060591689.1">
    <property type="nucleotide sequence ID" value="NZ_CP031418.1"/>
</dbReference>
<dbReference type="AlphaFoldDB" id="A0A0H5NLC3"/>
<dbReference type="KEGG" id="nfr:ERS450000_01633"/>
<evidence type="ECO:0000313" key="2">
    <source>
        <dbReference type="Proteomes" id="UP000057820"/>
    </source>
</evidence>
<organism evidence="1 2">
    <name type="scientific">Nocardia farcinica</name>
    <dbReference type="NCBI Taxonomy" id="37329"/>
    <lineage>
        <taxon>Bacteria</taxon>
        <taxon>Bacillati</taxon>
        <taxon>Actinomycetota</taxon>
        <taxon>Actinomycetes</taxon>
        <taxon>Mycobacteriales</taxon>
        <taxon>Nocardiaceae</taxon>
        <taxon>Nocardia</taxon>
    </lineage>
</organism>
<name>A0A0H5NLC3_NOCFR</name>
<accession>A0A0H5NLC3</accession>
<dbReference type="Proteomes" id="UP000057820">
    <property type="component" value="Chromosome 1"/>
</dbReference>
<protein>
    <submittedName>
        <fullName evidence="1">Uncharacterized protein</fullName>
    </submittedName>
</protein>
<reference evidence="2" key="1">
    <citation type="submission" date="2015-03" db="EMBL/GenBank/DDBJ databases">
        <authorList>
            <consortium name="Pathogen Informatics"/>
        </authorList>
    </citation>
    <scope>NUCLEOTIDE SEQUENCE [LARGE SCALE GENOMIC DNA]</scope>
    <source>
        <strain evidence="2">NCTC11134</strain>
    </source>
</reference>
<proteinExistence type="predicted"/>
<evidence type="ECO:0000313" key="1">
    <source>
        <dbReference type="EMBL" id="CRY76009.1"/>
    </source>
</evidence>